<sequence length="68" mass="7642">MVCPGKGKGMGRKQETGNRKQETRNRKQDTGNPPFYSPPHALDDALPAYASCPGLAHRFDRVHMRKPH</sequence>
<comment type="caution">
    <text evidence="2">The sequence shown here is derived from an EMBL/GenBank/DDBJ whole genome shotgun (WGS) entry which is preliminary data.</text>
</comment>
<protein>
    <submittedName>
        <fullName evidence="2">Uncharacterized protein</fullName>
    </submittedName>
</protein>
<organism evidence="2 3">
    <name type="scientific">Verticillium dahliae</name>
    <name type="common">Verticillium wilt</name>
    <dbReference type="NCBI Taxonomy" id="27337"/>
    <lineage>
        <taxon>Eukaryota</taxon>
        <taxon>Fungi</taxon>
        <taxon>Dikarya</taxon>
        <taxon>Ascomycota</taxon>
        <taxon>Pezizomycotina</taxon>
        <taxon>Sordariomycetes</taxon>
        <taxon>Hypocreomycetidae</taxon>
        <taxon>Glomerellales</taxon>
        <taxon>Plectosphaerellaceae</taxon>
        <taxon>Verticillium</taxon>
    </lineage>
</organism>
<proteinExistence type="predicted"/>
<name>A0A444RZD7_VERDA</name>
<feature type="compositionally biased region" description="Basic and acidic residues" evidence="1">
    <location>
        <begin position="12"/>
        <end position="29"/>
    </location>
</feature>
<evidence type="ECO:0000313" key="3">
    <source>
        <dbReference type="Proteomes" id="UP000288725"/>
    </source>
</evidence>
<accession>A0A444RZD7</accession>
<evidence type="ECO:0000313" key="2">
    <source>
        <dbReference type="EMBL" id="RXG46528.1"/>
    </source>
</evidence>
<dbReference type="EMBL" id="RSDZ01000050">
    <property type="protein sequence ID" value="RXG46528.1"/>
    <property type="molecule type" value="Genomic_DNA"/>
</dbReference>
<reference evidence="2 3" key="1">
    <citation type="submission" date="2018-12" db="EMBL/GenBank/DDBJ databases">
        <title>Genome of Verticillium dahliae isolate Getta Getta.</title>
        <authorList>
            <person name="Gardiner D.M."/>
        </authorList>
    </citation>
    <scope>NUCLEOTIDE SEQUENCE [LARGE SCALE GENOMIC DNA]</scope>
    <source>
        <strain evidence="2 3">Getta Getta</strain>
    </source>
</reference>
<gene>
    <name evidence="2" type="ORF">VDGE_30581</name>
</gene>
<dbReference type="AlphaFoldDB" id="A0A444RZD7"/>
<dbReference type="Proteomes" id="UP000288725">
    <property type="component" value="Unassembled WGS sequence"/>
</dbReference>
<feature type="region of interest" description="Disordered" evidence="1">
    <location>
        <begin position="1"/>
        <end position="42"/>
    </location>
</feature>
<evidence type="ECO:0000256" key="1">
    <source>
        <dbReference type="SAM" id="MobiDB-lite"/>
    </source>
</evidence>